<dbReference type="InterPro" id="IPR008995">
    <property type="entry name" value="Mo/tungstate-bd_C_term_dom"/>
</dbReference>
<dbReference type="SUPFAM" id="SSF46955">
    <property type="entry name" value="Putative DNA-binding domain"/>
    <property type="match status" value="1"/>
</dbReference>
<proteinExistence type="predicted"/>
<dbReference type="SUPFAM" id="SSF50331">
    <property type="entry name" value="MOP-like"/>
    <property type="match status" value="1"/>
</dbReference>
<dbReference type="Gene3D" id="2.40.50.100">
    <property type="match status" value="1"/>
</dbReference>
<accession>A0ABP9RQU2</accession>
<name>A0ABP9RQU2_9ACTN</name>
<dbReference type="NCBIfam" id="TIGR01764">
    <property type="entry name" value="excise"/>
    <property type="match status" value="1"/>
</dbReference>
<evidence type="ECO:0000256" key="1">
    <source>
        <dbReference type="ARBA" id="ARBA00022505"/>
    </source>
</evidence>
<dbReference type="Pfam" id="PF03459">
    <property type="entry name" value="TOBE"/>
    <property type="match status" value="1"/>
</dbReference>
<dbReference type="EMBL" id="BAABJQ010000005">
    <property type="protein sequence ID" value="GAA5182919.1"/>
    <property type="molecule type" value="Genomic_DNA"/>
</dbReference>
<protein>
    <submittedName>
        <fullName evidence="4">Helix-turn-helix transcriptional regulator</fullName>
    </submittedName>
</protein>
<evidence type="ECO:0000259" key="3">
    <source>
        <dbReference type="PROSITE" id="PS51866"/>
    </source>
</evidence>
<gene>
    <name evidence="4" type="ORF">GCM10023322_20900</name>
</gene>
<dbReference type="InterPro" id="IPR010093">
    <property type="entry name" value="SinI_DNA-bd"/>
</dbReference>
<dbReference type="PROSITE" id="PS51866">
    <property type="entry name" value="MOP"/>
    <property type="match status" value="1"/>
</dbReference>
<dbReference type="CDD" id="cd04762">
    <property type="entry name" value="HTH_MerR-trunc"/>
    <property type="match status" value="1"/>
</dbReference>
<feature type="domain" description="Mop" evidence="3">
    <location>
        <begin position="64"/>
        <end position="129"/>
    </location>
</feature>
<evidence type="ECO:0000313" key="5">
    <source>
        <dbReference type="Proteomes" id="UP001501570"/>
    </source>
</evidence>
<comment type="caution">
    <text evidence="4">The sequence shown here is derived from an EMBL/GenBank/DDBJ whole genome shotgun (WGS) entry which is preliminary data.</text>
</comment>
<keyword evidence="5" id="KW-1185">Reference proteome</keyword>
<organism evidence="4 5">
    <name type="scientific">Rugosimonospora acidiphila</name>
    <dbReference type="NCBI Taxonomy" id="556531"/>
    <lineage>
        <taxon>Bacteria</taxon>
        <taxon>Bacillati</taxon>
        <taxon>Actinomycetota</taxon>
        <taxon>Actinomycetes</taxon>
        <taxon>Micromonosporales</taxon>
        <taxon>Micromonosporaceae</taxon>
        <taxon>Rugosimonospora</taxon>
    </lineage>
</organism>
<dbReference type="RefSeq" id="WP_345628388.1">
    <property type="nucleotide sequence ID" value="NZ_BAABJQ010000005.1"/>
</dbReference>
<evidence type="ECO:0000256" key="2">
    <source>
        <dbReference type="PROSITE-ProRule" id="PRU01213"/>
    </source>
</evidence>
<sequence>MTDFRITEAAELLGVSADTVRRWADSGRLSARRDEHGHRLVDGVNLADYVRRVGEGTSRDSRAASSARNRFRGLVTSVTKDTVMAQVEIQAGPHRLVSLMSREAVDELGLAVGSVAEAVIKSTNVIVELPRE</sequence>
<dbReference type="InterPro" id="IPR005116">
    <property type="entry name" value="Transp-assoc_OB_typ1"/>
</dbReference>
<reference evidence="5" key="1">
    <citation type="journal article" date="2019" name="Int. J. Syst. Evol. Microbiol.">
        <title>The Global Catalogue of Microorganisms (GCM) 10K type strain sequencing project: providing services to taxonomists for standard genome sequencing and annotation.</title>
        <authorList>
            <consortium name="The Broad Institute Genomics Platform"/>
            <consortium name="The Broad Institute Genome Sequencing Center for Infectious Disease"/>
            <person name="Wu L."/>
            <person name="Ma J."/>
        </authorList>
    </citation>
    <scope>NUCLEOTIDE SEQUENCE [LARGE SCALE GENOMIC DNA]</scope>
    <source>
        <strain evidence="5">JCM 18304</strain>
    </source>
</reference>
<dbReference type="InterPro" id="IPR004606">
    <property type="entry name" value="Mop_domain"/>
</dbReference>
<dbReference type="InterPro" id="IPR000551">
    <property type="entry name" value="MerR-type_HTH_dom"/>
</dbReference>
<dbReference type="Gene3D" id="1.10.1660.10">
    <property type="match status" value="1"/>
</dbReference>
<evidence type="ECO:0000313" key="4">
    <source>
        <dbReference type="EMBL" id="GAA5182919.1"/>
    </source>
</evidence>
<dbReference type="InterPro" id="IPR009061">
    <property type="entry name" value="DNA-bd_dom_put_sf"/>
</dbReference>
<dbReference type="Proteomes" id="UP001501570">
    <property type="component" value="Unassembled WGS sequence"/>
</dbReference>
<keyword evidence="1 2" id="KW-0500">Molybdenum</keyword>
<dbReference type="Pfam" id="PF00376">
    <property type="entry name" value="MerR"/>
    <property type="match status" value="1"/>
</dbReference>